<dbReference type="GO" id="GO:0003677">
    <property type="term" value="F:DNA binding"/>
    <property type="evidence" value="ECO:0007669"/>
    <property type="project" value="InterPro"/>
</dbReference>
<dbReference type="InterPro" id="IPR001387">
    <property type="entry name" value="Cro/C1-type_HTH"/>
</dbReference>
<dbReference type="CDD" id="cd00093">
    <property type="entry name" value="HTH_XRE"/>
    <property type="match status" value="1"/>
</dbReference>
<evidence type="ECO:0000259" key="1">
    <source>
        <dbReference type="PROSITE" id="PS50943"/>
    </source>
</evidence>
<feature type="domain" description="HTH cro/C1-type" evidence="1">
    <location>
        <begin position="60"/>
        <end position="114"/>
    </location>
</feature>
<dbReference type="SUPFAM" id="SSF47413">
    <property type="entry name" value="lambda repressor-like DNA-binding domains"/>
    <property type="match status" value="1"/>
</dbReference>
<dbReference type="InterPro" id="IPR010982">
    <property type="entry name" value="Lambda_DNA-bd_dom_sf"/>
</dbReference>
<dbReference type="Proteomes" id="UP000556026">
    <property type="component" value="Unassembled WGS sequence"/>
</dbReference>
<gene>
    <name evidence="2" type="ORF">GMST_25470</name>
</gene>
<reference evidence="3" key="1">
    <citation type="submission" date="2020-06" db="EMBL/GenBank/DDBJ databases">
        <title>Draft genomic sequence of Geomonas sp. Red330.</title>
        <authorList>
            <person name="Itoh H."/>
            <person name="Zhenxing X."/>
            <person name="Ushijima N."/>
            <person name="Masuda Y."/>
            <person name="Shiratori Y."/>
            <person name="Senoo K."/>
        </authorList>
    </citation>
    <scope>NUCLEOTIDE SEQUENCE [LARGE SCALE GENOMIC DNA]</scope>
    <source>
        <strain evidence="3">Red330</strain>
    </source>
</reference>
<dbReference type="Gene3D" id="1.10.260.40">
    <property type="entry name" value="lambda repressor-like DNA-binding domains"/>
    <property type="match status" value="1"/>
</dbReference>
<dbReference type="Pfam" id="PF01381">
    <property type="entry name" value="HTH_3"/>
    <property type="match status" value="1"/>
</dbReference>
<dbReference type="RefSeq" id="WP_183355033.1">
    <property type="nucleotide sequence ID" value="NZ_BLXX01000007.1"/>
</dbReference>
<proteinExistence type="predicted"/>
<evidence type="ECO:0000313" key="2">
    <source>
        <dbReference type="EMBL" id="GFO60222.1"/>
    </source>
</evidence>
<protein>
    <recommendedName>
        <fullName evidence="1">HTH cro/C1-type domain-containing protein</fullName>
    </recommendedName>
</protein>
<evidence type="ECO:0000313" key="3">
    <source>
        <dbReference type="Proteomes" id="UP000556026"/>
    </source>
</evidence>
<dbReference type="PROSITE" id="PS50943">
    <property type="entry name" value="HTH_CROC1"/>
    <property type="match status" value="1"/>
</dbReference>
<accession>A0A6V8MJT5</accession>
<dbReference type="SMART" id="SM00530">
    <property type="entry name" value="HTH_XRE"/>
    <property type="match status" value="1"/>
</dbReference>
<comment type="caution">
    <text evidence="2">The sequence shown here is derived from an EMBL/GenBank/DDBJ whole genome shotgun (WGS) entry which is preliminary data.</text>
</comment>
<keyword evidence="3" id="KW-1185">Reference proteome</keyword>
<sequence>MQEPTKKHHTDELVSVTLQVRRKDLSLLKRYAEALRSEEGSFSVAEVFPEYAGREQQVALRAYRHREGLTQKQLSELSGIPQHHISEMENGKHTIGKDRARTLAQALNCDYRQLL</sequence>
<name>A0A6V8MJT5_9BACT</name>
<organism evidence="2 3">
    <name type="scientific">Geomonas silvestris</name>
    <dbReference type="NCBI Taxonomy" id="2740184"/>
    <lineage>
        <taxon>Bacteria</taxon>
        <taxon>Pseudomonadati</taxon>
        <taxon>Thermodesulfobacteriota</taxon>
        <taxon>Desulfuromonadia</taxon>
        <taxon>Geobacterales</taxon>
        <taxon>Geobacteraceae</taxon>
        <taxon>Geomonas</taxon>
    </lineage>
</organism>
<dbReference type="EMBL" id="BLXX01000007">
    <property type="protein sequence ID" value="GFO60222.1"/>
    <property type="molecule type" value="Genomic_DNA"/>
</dbReference>
<dbReference type="AlphaFoldDB" id="A0A6V8MJT5"/>